<accession>A0A428K4Q4</accession>
<dbReference type="OrthoDB" id="1442872at2"/>
<comment type="caution">
    <text evidence="1">The sequence shown here is derived from an EMBL/GenBank/DDBJ whole genome shotgun (WGS) entry which is preliminary data.</text>
</comment>
<name>A0A428K4Q4_9FLAO</name>
<organism evidence="1 2">
    <name type="scientific">Mangrovimonas spongiae</name>
    <dbReference type="NCBI Taxonomy" id="2494697"/>
    <lineage>
        <taxon>Bacteria</taxon>
        <taxon>Pseudomonadati</taxon>
        <taxon>Bacteroidota</taxon>
        <taxon>Flavobacteriia</taxon>
        <taxon>Flavobacteriales</taxon>
        <taxon>Flavobacteriaceae</taxon>
        <taxon>Mangrovimonas</taxon>
    </lineage>
</organism>
<evidence type="ECO:0000313" key="2">
    <source>
        <dbReference type="Proteomes" id="UP000270620"/>
    </source>
</evidence>
<dbReference type="Proteomes" id="UP000270620">
    <property type="component" value="Unassembled WGS sequence"/>
</dbReference>
<proteinExistence type="predicted"/>
<sequence length="171" mass="19676">MKKIGLLIIVILLIGCSSSRKMNKIKSQIDCNKTIHIVWDESSNLIRIESIGTYKNGYASFTKGKKLDYKKTFKKSLEELNKKYNTKFIFRESHGFPSDSVIQVTIKIDQIVWNKGFRNATMDNYLTYQTTEKNIQITGRSKAQSYARAGKSLLQSFEHGNLLFLQAFCEN</sequence>
<dbReference type="EMBL" id="RWBG01000001">
    <property type="protein sequence ID" value="RSK41414.1"/>
    <property type="molecule type" value="Genomic_DNA"/>
</dbReference>
<protein>
    <recommendedName>
        <fullName evidence="3">Lipoprotein</fullName>
    </recommendedName>
</protein>
<dbReference type="RefSeq" id="WP_125466411.1">
    <property type="nucleotide sequence ID" value="NZ_RWBG01000001.1"/>
</dbReference>
<evidence type="ECO:0008006" key="3">
    <source>
        <dbReference type="Google" id="ProtNLM"/>
    </source>
</evidence>
<reference evidence="1 2" key="1">
    <citation type="submission" date="2018-12" db="EMBL/GenBank/DDBJ databases">
        <title>Mangrovimonas spongiae sp. nov., a novel member of the genus Mangrovimonas isolated from marine sponge.</title>
        <authorList>
            <person name="Zhuang L."/>
            <person name="Luo L."/>
        </authorList>
    </citation>
    <scope>NUCLEOTIDE SEQUENCE [LARGE SCALE GENOMIC DNA]</scope>
    <source>
        <strain evidence="1 2">HN-E26</strain>
    </source>
</reference>
<keyword evidence="2" id="KW-1185">Reference proteome</keyword>
<gene>
    <name evidence="1" type="ORF">EJA19_00640</name>
</gene>
<evidence type="ECO:0000313" key="1">
    <source>
        <dbReference type="EMBL" id="RSK41414.1"/>
    </source>
</evidence>
<dbReference type="PROSITE" id="PS51257">
    <property type="entry name" value="PROKAR_LIPOPROTEIN"/>
    <property type="match status" value="1"/>
</dbReference>
<dbReference type="AlphaFoldDB" id="A0A428K4Q4"/>